<evidence type="ECO:0000259" key="1">
    <source>
        <dbReference type="PROSITE" id="PS50188"/>
    </source>
</evidence>
<dbReference type="AlphaFoldDB" id="A0A060XW83"/>
<dbReference type="PANTHER" id="PTHR24103">
    <property type="entry name" value="E3 UBIQUITIN-PROTEIN LIGASE TRIM"/>
    <property type="match status" value="1"/>
</dbReference>
<dbReference type="PaxDb" id="8022-A0A060XW83"/>
<dbReference type="SMART" id="SM00589">
    <property type="entry name" value="PRY"/>
    <property type="match status" value="1"/>
</dbReference>
<evidence type="ECO:0000313" key="2">
    <source>
        <dbReference type="EMBL" id="CDQ81195.1"/>
    </source>
</evidence>
<dbReference type="SMART" id="SM00449">
    <property type="entry name" value="SPRY"/>
    <property type="match status" value="1"/>
</dbReference>
<dbReference type="EMBL" id="FR905720">
    <property type="protein sequence ID" value="CDQ81195.1"/>
    <property type="molecule type" value="Genomic_DNA"/>
</dbReference>
<dbReference type="SUPFAM" id="SSF49899">
    <property type="entry name" value="Concanavalin A-like lectins/glucanases"/>
    <property type="match status" value="1"/>
</dbReference>
<dbReference type="CDD" id="cd12893">
    <property type="entry name" value="SPRY_PRY_TRIM35"/>
    <property type="match status" value="1"/>
</dbReference>
<sequence>MSCFHRAQWPREDPQNPSDALLNMAKHVGSLGYSIWKSMQVHVTCIPVVMDPNTASPWLSMSPDLASVRDSPERQSLPDNPERFDPCVFVLGAEGFCSGKHRWEVHVGDNPKWILGICKESVARKRKFTVSTDRGVWTIGLSKGVYNALTGERTVLVVESRPERIRVKLNMDKGEVSFWDTGNGGKHLCTFKHKFTERVFPIFGPLLQTTPMEVKPAKVTIHTA</sequence>
<dbReference type="InterPro" id="IPR001870">
    <property type="entry name" value="B30.2/SPRY"/>
</dbReference>
<dbReference type="Pfam" id="PF00622">
    <property type="entry name" value="SPRY"/>
    <property type="match status" value="1"/>
</dbReference>
<reference evidence="2" key="2">
    <citation type="submission" date="2014-03" db="EMBL/GenBank/DDBJ databases">
        <authorList>
            <person name="Genoscope - CEA"/>
        </authorList>
    </citation>
    <scope>NUCLEOTIDE SEQUENCE</scope>
</reference>
<proteinExistence type="predicted"/>
<evidence type="ECO:0000313" key="3">
    <source>
        <dbReference type="Proteomes" id="UP000193380"/>
    </source>
</evidence>
<name>A0A060XW83_ONCMY</name>
<dbReference type="FunFam" id="2.60.120.920:FF:000004">
    <property type="entry name" value="Butyrophilin subfamily 1 member A1"/>
    <property type="match status" value="1"/>
</dbReference>
<dbReference type="InterPro" id="IPR003879">
    <property type="entry name" value="Butyrophylin_SPRY"/>
</dbReference>
<dbReference type="Pfam" id="PF13765">
    <property type="entry name" value="PRY"/>
    <property type="match status" value="1"/>
</dbReference>
<dbReference type="STRING" id="8022.A0A060XW83"/>
<dbReference type="InterPro" id="IPR043136">
    <property type="entry name" value="B30.2/SPRY_sf"/>
</dbReference>
<accession>A0A060XW83</accession>
<reference evidence="2" key="1">
    <citation type="journal article" date="2014" name="Nat. Commun.">
        <title>The rainbow trout genome provides novel insights into evolution after whole-genome duplication in vertebrates.</title>
        <authorList>
            <person name="Berthelot C."/>
            <person name="Brunet F."/>
            <person name="Chalopin D."/>
            <person name="Juanchich A."/>
            <person name="Bernard M."/>
            <person name="Noel B."/>
            <person name="Bento P."/>
            <person name="Da Silva C."/>
            <person name="Labadie K."/>
            <person name="Alberti A."/>
            <person name="Aury J.M."/>
            <person name="Louis A."/>
            <person name="Dehais P."/>
            <person name="Bardou P."/>
            <person name="Montfort J."/>
            <person name="Klopp C."/>
            <person name="Cabau C."/>
            <person name="Gaspin C."/>
            <person name="Thorgaard G.H."/>
            <person name="Boussaha M."/>
            <person name="Quillet E."/>
            <person name="Guyomard R."/>
            <person name="Galiana D."/>
            <person name="Bobe J."/>
            <person name="Volff J.N."/>
            <person name="Genet C."/>
            <person name="Wincker P."/>
            <person name="Jaillon O."/>
            <person name="Roest Crollius H."/>
            <person name="Guiguen Y."/>
        </authorList>
    </citation>
    <scope>NUCLEOTIDE SEQUENCE [LARGE SCALE GENOMIC DNA]</scope>
</reference>
<dbReference type="PROSITE" id="PS50188">
    <property type="entry name" value="B302_SPRY"/>
    <property type="match status" value="1"/>
</dbReference>
<dbReference type="PRINTS" id="PR01407">
    <property type="entry name" value="BUTYPHLNCDUF"/>
</dbReference>
<organism evidence="2 3">
    <name type="scientific">Oncorhynchus mykiss</name>
    <name type="common">Rainbow trout</name>
    <name type="synonym">Salmo gairdneri</name>
    <dbReference type="NCBI Taxonomy" id="8022"/>
    <lineage>
        <taxon>Eukaryota</taxon>
        <taxon>Metazoa</taxon>
        <taxon>Chordata</taxon>
        <taxon>Craniata</taxon>
        <taxon>Vertebrata</taxon>
        <taxon>Euteleostomi</taxon>
        <taxon>Actinopterygii</taxon>
        <taxon>Neopterygii</taxon>
        <taxon>Teleostei</taxon>
        <taxon>Protacanthopterygii</taxon>
        <taxon>Salmoniformes</taxon>
        <taxon>Salmonidae</taxon>
        <taxon>Salmoninae</taxon>
        <taxon>Oncorhynchus</taxon>
    </lineage>
</organism>
<feature type="domain" description="B30.2/SPRY" evidence="1">
    <location>
        <begin position="28"/>
        <end position="221"/>
    </location>
</feature>
<dbReference type="InterPro" id="IPR013320">
    <property type="entry name" value="ConA-like_dom_sf"/>
</dbReference>
<dbReference type="Proteomes" id="UP000193380">
    <property type="component" value="Unassembled WGS sequence"/>
</dbReference>
<dbReference type="InterPro" id="IPR003877">
    <property type="entry name" value="SPRY_dom"/>
</dbReference>
<protein>
    <recommendedName>
        <fullName evidence="1">B30.2/SPRY domain-containing protein</fullName>
    </recommendedName>
</protein>
<dbReference type="Gene3D" id="2.60.120.920">
    <property type="match status" value="1"/>
</dbReference>
<gene>
    <name evidence="2" type="ORF">GSONMT00047273001</name>
</gene>
<dbReference type="InterPro" id="IPR006574">
    <property type="entry name" value="PRY"/>
</dbReference>
<dbReference type="InterPro" id="IPR050143">
    <property type="entry name" value="TRIM/RBCC"/>
</dbReference>